<organism evidence="1 2">
    <name type="scientific">Brachionus plicatilis</name>
    <name type="common">Marine rotifer</name>
    <name type="synonym">Brachionus muelleri</name>
    <dbReference type="NCBI Taxonomy" id="10195"/>
    <lineage>
        <taxon>Eukaryota</taxon>
        <taxon>Metazoa</taxon>
        <taxon>Spiralia</taxon>
        <taxon>Gnathifera</taxon>
        <taxon>Rotifera</taxon>
        <taxon>Eurotatoria</taxon>
        <taxon>Monogononta</taxon>
        <taxon>Pseudotrocha</taxon>
        <taxon>Ploima</taxon>
        <taxon>Brachionidae</taxon>
        <taxon>Brachionus</taxon>
    </lineage>
</organism>
<name>A0A3M7S0M9_BRAPC</name>
<reference evidence="1 2" key="1">
    <citation type="journal article" date="2018" name="Sci. Rep.">
        <title>Genomic signatures of local adaptation to the degree of environmental predictability in rotifers.</title>
        <authorList>
            <person name="Franch-Gras L."/>
            <person name="Hahn C."/>
            <person name="Garcia-Roger E.M."/>
            <person name="Carmona M.J."/>
            <person name="Serra M."/>
            <person name="Gomez A."/>
        </authorList>
    </citation>
    <scope>NUCLEOTIDE SEQUENCE [LARGE SCALE GENOMIC DNA]</scope>
    <source>
        <strain evidence="1">HYR1</strain>
    </source>
</reference>
<dbReference type="AlphaFoldDB" id="A0A3M7S0M9"/>
<evidence type="ECO:0000313" key="2">
    <source>
        <dbReference type="Proteomes" id="UP000276133"/>
    </source>
</evidence>
<comment type="caution">
    <text evidence="1">The sequence shown here is derived from an EMBL/GenBank/DDBJ whole genome shotgun (WGS) entry which is preliminary data.</text>
</comment>
<accession>A0A3M7S0M9</accession>
<dbReference type="EMBL" id="REGN01002264">
    <property type="protein sequence ID" value="RNA29229.1"/>
    <property type="molecule type" value="Genomic_DNA"/>
</dbReference>
<sequence length="66" mass="7738">MFNFTSLLTKILINKYAFNFTTLFNVALKAQQFCFSASKKFKPPKPNSRAIYQPFIHTIFKQQTID</sequence>
<proteinExistence type="predicted"/>
<gene>
    <name evidence="1" type="ORF">BpHYR1_044959</name>
</gene>
<dbReference type="Proteomes" id="UP000276133">
    <property type="component" value="Unassembled WGS sequence"/>
</dbReference>
<protein>
    <submittedName>
        <fullName evidence="1">Uncharacterized protein</fullName>
    </submittedName>
</protein>
<evidence type="ECO:0000313" key="1">
    <source>
        <dbReference type="EMBL" id="RNA29229.1"/>
    </source>
</evidence>
<keyword evidence="2" id="KW-1185">Reference proteome</keyword>